<dbReference type="NCBIfam" id="TIGR00966">
    <property type="entry name" value="transloc_SecF"/>
    <property type="match status" value="1"/>
</dbReference>
<evidence type="ECO:0000256" key="6">
    <source>
        <dbReference type="ARBA" id="ARBA00022989"/>
    </source>
</evidence>
<comment type="caution">
    <text evidence="12">The sequence shown here is derived from an EMBL/GenBank/DDBJ whole genome shotgun (WGS) entry which is preliminary data.</text>
</comment>
<dbReference type="EMBL" id="LJZR01000015">
    <property type="protein sequence ID" value="KPQ34993.1"/>
    <property type="molecule type" value="Genomic_DNA"/>
</dbReference>
<comment type="function">
    <text evidence="9">Part of the Sec protein translocase complex. Interacts with the SecYEG preprotein conducting channel. SecDF uses the proton motive force (PMF) to complete protein translocation after the ATP-dependent function of SecA.</text>
</comment>
<dbReference type="GO" id="GO:0065002">
    <property type="term" value="P:intracellular protein transmembrane transport"/>
    <property type="evidence" value="ECO:0007669"/>
    <property type="project" value="UniProtKB-UniRule"/>
</dbReference>
<feature type="transmembrane region" description="Helical" evidence="9">
    <location>
        <begin position="12"/>
        <end position="31"/>
    </location>
</feature>
<dbReference type="PRINTS" id="PR01755">
    <property type="entry name" value="SECFTRNLCASE"/>
</dbReference>
<evidence type="ECO:0000259" key="11">
    <source>
        <dbReference type="Pfam" id="PF02355"/>
    </source>
</evidence>
<evidence type="ECO:0000256" key="9">
    <source>
        <dbReference type="HAMAP-Rule" id="MF_01464"/>
    </source>
</evidence>
<dbReference type="InterPro" id="IPR055344">
    <property type="entry name" value="SecD_SecF_C_bact"/>
</dbReference>
<comment type="similarity">
    <text evidence="9">Belongs to the SecD/SecF family. SecF subfamily.</text>
</comment>
<evidence type="ECO:0000256" key="10">
    <source>
        <dbReference type="SAM" id="MobiDB-lite"/>
    </source>
</evidence>
<evidence type="ECO:0000256" key="2">
    <source>
        <dbReference type="ARBA" id="ARBA00022448"/>
    </source>
</evidence>
<reference evidence="12 13" key="1">
    <citation type="submission" date="2015-09" db="EMBL/GenBank/DDBJ databases">
        <title>Identification and resolution of microdiversity through metagenomic sequencing of parallel consortia.</title>
        <authorList>
            <person name="Nelson W.C."/>
            <person name="Romine M.F."/>
            <person name="Lindemann S.R."/>
        </authorList>
    </citation>
    <scope>NUCLEOTIDE SEQUENCE [LARGE SCALE GENOMIC DNA]</scope>
    <source>
        <strain evidence="12">Ana</strain>
    </source>
</reference>
<comment type="function">
    <text evidence="9">Probably participates in protein translocation into and across both the cytoplasmic and thylakoid membranes in cyanobacterial cells.</text>
</comment>
<dbReference type="SUPFAM" id="SSF82866">
    <property type="entry name" value="Multidrug efflux transporter AcrB transmembrane domain"/>
    <property type="match status" value="1"/>
</dbReference>
<keyword evidence="3 9" id="KW-1003">Cell membrane</keyword>
<feature type="transmembrane region" description="Helical" evidence="9">
    <location>
        <begin position="198"/>
        <end position="219"/>
    </location>
</feature>
<keyword evidence="4 9" id="KW-0812">Transmembrane</keyword>
<dbReference type="GO" id="GO:0043952">
    <property type="term" value="P:protein transport by the Sec complex"/>
    <property type="evidence" value="ECO:0007669"/>
    <property type="project" value="UniProtKB-UniRule"/>
</dbReference>
<keyword evidence="8 9" id="KW-0472">Membrane</keyword>
<keyword evidence="2 9" id="KW-0813">Transport</keyword>
<keyword evidence="7 9" id="KW-0811">Translocation</keyword>
<feature type="transmembrane region" description="Helical" evidence="9">
    <location>
        <begin position="273"/>
        <end position="300"/>
    </location>
</feature>
<protein>
    <recommendedName>
        <fullName evidence="9">Protein-export membrane protein SecF</fullName>
    </recommendedName>
</protein>
<evidence type="ECO:0000256" key="4">
    <source>
        <dbReference type="ARBA" id="ARBA00022692"/>
    </source>
</evidence>
<dbReference type="NCBIfam" id="TIGR00916">
    <property type="entry name" value="2A0604s01"/>
    <property type="match status" value="1"/>
</dbReference>
<comment type="subcellular location">
    <subcellularLocation>
        <location evidence="1 9">Cell membrane</location>
        <topology evidence="1 9">Multi-pass membrane protein</topology>
    </subcellularLocation>
</comment>
<keyword evidence="5 9" id="KW-0653">Protein transport</keyword>
<keyword evidence="6 9" id="KW-1133">Transmembrane helix</keyword>
<dbReference type="GO" id="GO:0006605">
    <property type="term" value="P:protein targeting"/>
    <property type="evidence" value="ECO:0007669"/>
    <property type="project" value="UniProtKB-UniRule"/>
</dbReference>
<dbReference type="STRING" id="1666911.HLUCCA11_12550"/>
<evidence type="ECO:0000256" key="8">
    <source>
        <dbReference type="ARBA" id="ARBA00023136"/>
    </source>
</evidence>
<dbReference type="HAMAP" id="MF_01464_B">
    <property type="entry name" value="SecF_B"/>
    <property type="match status" value="1"/>
</dbReference>
<evidence type="ECO:0000313" key="12">
    <source>
        <dbReference type="EMBL" id="KPQ34993.1"/>
    </source>
</evidence>
<dbReference type="PANTHER" id="PTHR30081">
    <property type="entry name" value="PROTEIN-EXPORT MEMBRANE PROTEIN SEC"/>
    <property type="match status" value="1"/>
</dbReference>
<dbReference type="InterPro" id="IPR022645">
    <property type="entry name" value="SecD/SecF_bac"/>
</dbReference>
<evidence type="ECO:0000313" key="13">
    <source>
        <dbReference type="Proteomes" id="UP000050465"/>
    </source>
</evidence>
<name>A0A0P8BMR7_9CYAN</name>
<comment type="subunit">
    <text evidence="9">Forms a complex with SecD. Part of the essential Sec protein translocation apparatus which comprises SecA, SecYEG and auxiliary proteins SecDF. Other proteins may also be involved.</text>
</comment>
<dbReference type="GO" id="GO:0015450">
    <property type="term" value="F:protein-transporting ATPase activity"/>
    <property type="evidence" value="ECO:0007669"/>
    <property type="project" value="InterPro"/>
</dbReference>
<feature type="domain" description="Protein export membrane protein SecD/SecF C-terminal" evidence="11">
    <location>
        <begin position="122"/>
        <end position="302"/>
    </location>
</feature>
<sequence>MKLNVIKQRTLWWGISGAVILIGMASMAFSWQQYNAPIKPSLDFIGGTRLQLTRDCSVASNCDRPIEISEVRQVLDAQGYSGSSIQLLGDDGQSVVVRTSNLDVDQRDALQSGLEEAIGTLDSDSTQNDTVGPVLGKQLLQTGLLSLIVSFALIAAYLSLRFKLDYAILAIVALLHDLLVTLSVFSILSLVIGYEADSLFIVALLTIVGFSVNDTVVIYDRIRESLTLHPDHTINQIVEDSVNDTLGRSINTTLTTVLPLLSIVLFGGESLKFFALALITGFIAGVYSSIFIASTLLAWWRSRSETDGFGGDGFEEDRYGNSADEPVDSAPVV</sequence>
<dbReference type="AlphaFoldDB" id="A0A0P8BMR7"/>
<evidence type="ECO:0000256" key="3">
    <source>
        <dbReference type="ARBA" id="ARBA00022475"/>
    </source>
</evidence>
<accession>A0A0P8BMR7</accession>
<dbReference type="InterPro" id="IPR048634">
    <property type="entry name" value="SecD_SecF_C"/>
</dbReference>
<organism evidence="12 13">
    <name type="scientific">Phormidesmis priestleyi Ana</name>
    <dbReference type="NCBI Taxonomy" id="1666911"/>
    <lineage>
        <taxon>Bacteria</taxon>
        <taxon>Bacillati</taxon>
        <taxon>Cyanobacteriota</taxon>
        <taxon>Cyanophyceae</taxon>
        <taxon>Leptolyngbyales</taxon>
        <taxon>Leptolyngbyaceae</taxon>
        <taxon>Phormidesmis</taxon>
    </lineage>
</organism>
<feature type="region of interest" description="Disordered" evidence="10">
    <location>
        <begin position="311"/>
        <end position="333"/>
    </location>
</feature>
<gene>
    <name evidence="9 12" type="primary">secF</name>
    <name evidence="12" type="ORF">HLUCCA11_12550</name>
</gene>
<feature type="transmembrane region" description="Helical" evidence="9">
    <location>
        <begin position="250"/>
        <end position="267"/>
    </location>
</feature>
<feature type="transmembrane region" description="Helical" evidence="9">
    <location>
        <begin position="167"/>
        <end position="192"/>
    </location>
</feature>
<dbReference type="InterPro" id="IPR005665">
    <property type="entry name" value="SecF_bac"/>
</dbReference>
<feature type="transmembrane region" description="Helical" evidence="9">
    <location>
        <begin position="139"/>
        <end position="160"/>
    </location>
</feature>
<dbReference type="Gene3D" id="1.20.1640.10">
    <property type="entry name" value="Multidrug efflux transporter AcrB transmembrane domain"/>
    <property type="match status" value="1"/>
</dbReference>
<dbReference type="PATRIC" id="fig|1666911.3.peg.4661"/>
<dbReference type="GO" id="GO:0005886">
    <property type="term" value="C:plasma membrane"/>
    <property type="evidence" value="ECO:0007669"/>
    <property type="project" value="UniProtKB-SubCell"/>
</dbReference>
<evidence type="ECO:0000256" key="1">
    <source>
        <dbReference type="ARBA" id="ARBA00004651"/>
    </source>
</evidence>
<dbReference type="Proteomes" id="UP000050465">
    <property type="component" value="Unassembled WGS sequence"/>
</dbReference>
<dbReference type="Pfam" id="PF02355">
    <property type="entry name" value="SecD_SecF_C"/>
    <property type="match status" value="1"/>
</dbReference>
<evidence type="ECO:0000256" key="7">
    <source>
        <dbReference type="ARBA" id="ARBA00023010"/>
    </source>
</evidence>
<proteinExistence type="inferred from homology"/>
<dbReference type="InterPro" id="IPR022813">
    <property type="entry name" value="SecD/SecF_arch_bac"/>
</dbReference>
<dbReference type="PANTHER" id="PTHR30081:SF8">
    <property type="entry name" value="PROTEIN TRANSLOCASE SUBUNIT SECF"/>
    <property type="match status" value="1"/>
</dbReference>
<evidence type="ECO:0000256" key="5">
    <source>
        <dbReference type="ARBA" id="ARBA00022927"/>
    </source>
</evidence>